<evidence type="ECO:0000313" key="1">
    <source>
        <dbReference type="Proteomes" id="UP000504637"/>
    </source>
</evidence>
<sequence>MIRLFIVLHQVEHDHAVRHSILEVRIGKSIYKDVRICGPYPRFFVLELLFRAHAEHDPALVYPIRGNFEYPGMDVDRFDGPCIVPKPAVSQRATERSRNCRPSASCRCGTMFATIPLQYLLGRMRNWFGIRLGMVGSCGQGTWILDGVTNWHLAMIETHPSDVSTLPHLVA</sequence>
<keyword evidence="1" id="KW-1185">Reference proteome</keyword>
<dbReference type="Proteomes" id="UP000504637">
    <property type="component" value="Unplaced"/>
</dbReference>
<organism evidence="2">
    <name type="scientific">Dissoconium aciculare CBS 342.82</name>
    <dbReference type="NCBI Taxonomy" id="1314786"/>
    <lineage>
        <taxon>Eukaryota</taxon>
        <taxon>Fungi</taxon>
        <taxon>Dikarya</taxon>
        <taxon>Ascomycota</taxon>
        <taxon>Pezizomycotina</taxon>
        <taxon>Dothideomycetes</taxon>
        <taxon>Dothideomycetidae</taxon>
        <taxon>Mycosphaerellales</taxon>
        <taxon>Dissoconiaceae</taxon>
        <taxon>Dissoconium</taxon>
    </lineage>
</organism>
<evidence type="ECO:0000313" key="2">
    <source>
        <dbReference type="RefSeq" id="XP_033456039.1"/>
    </source>
</evidence>
<name>A0A6J3LTP7_9PEZI</name>
<dbReference type="AlphaFoldDB" id="A0A6J3LTP7"/>
<gene>
    <name evidence="2" type="ORF">K489DRAFT_85792</name>
</gene>
<reference evidence="2" key="2">
    <citation type="submission" date="2020-04" db="EMBL/GenBank/DDBJ databases">
        <authorList>
            <consortium name="NCBI Genome Project"/>
        </authorList>
    </citation>
    <scope>NUCLEOTIDE SEQUENCE</scope>
    <source>
        <strain evidence="2">CBS 342.82</strain>
    </source>
</reference>
<dbReference type="RefSeq" id="XP_033456039.1">
    <property type="nucleotide sequence ID" value="XM_033608985.1"/>
</dbReference>
<protein>
    <submittedName>
        <fullName evidence="2">Uncharacterized protein</fullName>
    </submittedName>
</protein>
<reference evidence="2" key="3">
    <citation type="submission" date="2025-08" db="UniProtKB">
        <authorList>
            <consortium name="RefSeq"/>
        </authorList>
    </citation>
    <scope>IDENTIFICATION</scope>
    <source>
        <strain evidence="2">CBS 342.82</strain>
    </source>
</reference>
<proteinExistence type="predicted"/>
<accession>A0A6J3LTP7</accession>
<dbReference type="GeneID" id="54366786"/>
<reference evidence="2" key="1">
    <citation type="submission" date="2020-01" db="EMBL/GenBank/DDBJ databases">
        <authorList>
            <consortium name="DOE Joint Genome Institute"/>
            <person name="Haridas S."/>
            <person name="Albert R."/>
            <person name="Binder M."/>
            <person name="Bloem J."/>
            <person name="Labutti K."/>
            <person name="Salamov A."/>
            <person name="Andreopoulos B."/>
            <person name="Baker S.E."/>
            <person name="Barry K."/>
            <person name="Bills G."/>
            <person name="Bluhm B.H."/>
            <person name="Cannon C."/>
            <person name="Castanera R."/>
            <person name="Culley D.E."/>
            <person name="Daum C."/>
            <person name="Ezra D."/>
            <person name="Gonzalez J.B."/>
            <person name="Henrissat B."/>
            <person name="Kuo A."/>
            <person name="Liang C."/>
            <person name="Lipzen A."/>
            <person name="Lutzoni F."/>
            <person name="Magnuson J."/>
            <person name="Mondo S."/>
            <person name="Nolan M."/>
            <person name="Ohm R."/>
            <person name="Pangilinan J."/>
            <person name="Park H.-J."/>
            <person name="Ramirez L."/>
            <person name="Alfaro M."/>
            <person name="Sun H."/>
            <person name="Tritt A."/>
            <person name="Yoshinaga Y."/>
            <person name="Zwiers L.-H."/>
            <person name="Turgeon B.G."/>
            <person name="Goodwin S.B."/>
            <person name="Spatafora J.W."/>
            <person name="Crous P.W."/>
            <person name="Grigoriev I.V."/>
        </authorList>
    </citation>
    <scope>NUCLEOTIDE SEQUENCE</scope>
    <source>
        <strain evidence="2">CBS 342.82</strain>
    </source>
</reference>